<dbReference type="STRING" id="211114.SAMN04489726_4741"/>
<feature type="transmembrane region" description="Helical" evidence="1">
    <location>
        <begin position="100"/>
        <end position="121"/>
    </location>
</feature>
<dbReference type="OrthoDB" id="23692at2"/>
<dbReference type="InterPro" id="IPR052163">
    <property type="entry name" value="DGC-Regulatory_Protein"/>
</dbReference>
<feature type="transmembrane region" description="Helical" evidence="1">
    <location>
        <begin position="210"/>
        <end position="231"/>
    </location>
</feature>
<dbReference type="SMART" id="SM00267">
    <property type="entry name" value="GGDEF"/>
    <property type="match status" value="1"/>
</dbReference>
<reference evidence="3 4" key="1">
    <citation type="submission" date="2016-10" db="EMBL/GenBank/DDBJ databases">
        <authorList>
            <person name="de Groot N.N."/>
        </authorList>
    </citation>
    <scope>NUCLEOTIDE SEQUENCE [LARGE SCALE GENOMIC DNA]</scope>
    <source>
        <strain evidence="3 4">DSM 44149</strain>
    </source>
</reference>
<dbReference type="PANTHER" id="PTHR46663">
    <property type="entry name" value="DIGUANYLATE CYCLASE DGCT-RELATED"/>
    <property type="match status" value="1"/>
</dbReference>
<keyword evidence="1" id="KW-0812">Transmembrane</keyword>
<keyword evidence="1" id="KW-1133">Transmembrane helix</keyword>
<feature type="transmembrane region" description="Helical" evidence="1">
    <location>
        <begin position="142"/>
        <end position="163"/>
    </location>
</feature>
<feature type="domain" description="GGDEF" evidence="2">
    <location>
        <begin position="386"/>
        <end position="518"/>
    </location>
</feature>
<evidence type="ECO:0000259" key="2">
    <source>
        <dbReference type="PROSITE" id="PS50887"/>
    </source>
</evidence>
<dbReference type="AlphaFoldDB" id="A0A1G9YCF7"/>
<dbReference type="FunFam" id="3.30.70.270:FF:000001">
    <property type="entry name" value="Diguanylate cyclase domain protein"/>
    <property type="match status" value="1"/>
</dbReference>
<sequence length="537" mass="58240">MDRKRFAMIAATAMSLAFVVVVLAGFKLLPPVPVLALDNLAQLTAGTAGTLCCLWSARGRHGSDRKWRLIMGIGWGIWTLGQIVWTWYHVVLRAQPPQPSLADVGYLAMTVFVLVALLVFSDHRQPGSVVLPMDRRLTRARVVLVLDGLIVVGSLFILTWTTVMESMVRATSPSPLAFAVAIAYPLIDIVLLVIVVMLATIRLVGRRLPLAFIGMGMITLFISDCVFAYLISAGVKEIPALANFGYITAPVLFALAALAPASSVPVAMYAAPPRRADGRLPVVEWVHVLMPYLPLVLTGSLILVRTAFGSAPGPLEIYLGLVVIALVVVRQLVTLVENMWLLDRIRQSQRQLEHQAFHDSLTGLANRVLFRDRLDHAIHLGARRGHPVTLLFADLDDFKIVNDGLGHAAGDALLRAIADRLRSCVRSTDTVARLGGDEFGILLDEAERADKIAERLLEALRVPFVICGEQHLVRASIGLVHADPQERGLTADVLLGRADIAMYSAKRHGKGTLVTYEPALGVTPSVVAPRLAGSTPA</sequence>
<feature type="transmembrane region" description="Helical" evidence="1">
    <location>
        <begin position="175"/>
        <end position="198"/>
    </location>
</feature>
<dbReference type="Pfam" id="PF00990">
    <property type="entry name" value="GGDEF"/>
    <property type="match status" value="1"/>
</dbReference>
<feature type="transmembrane region" description="Helical" evidence="1">
    <location>
        <begin position="7"/>
        <end position="28"/>
    </location>
</feature>
<dbReference type="CDD" id="cd01949">
    <property type="entry name" value="GGDEF"/>
    <property type="match status" value="1"/>
</dbReference>
<evidence type="ECO:0000313" key="3">
    <source>
        <dbReference type="EMBL" id="SDN06804.1"/>
    </source>
</evidence>
<dbReference type="InterPro" id="IPR029787">
    <property type="entry name" value="Nucleotide_cyclase"/>
</dbReference>
<dbReference type="Gene3D" id="3.30.70.270">
    <property type="match status" value="1"/>
</dbReference>
<dbReference type="Proteomes" id="UP000183376">
    <property type="component" value="Chromosome I"/>
</dbReference>
<accession>A0A1G9YCF7</accession>
<feature type="transmembrane region" description="Helical" evidence="1">
    <location>
        <begin position="40"/>
        <end position="57"/>
    </location>
</feature>
<feature type="transmembrane region" description="Helical" evidence="1">
    <location>
        <begin position="251"/>
        <end position="271"/>
    </location>
</feature>
<name>A0A1G9YCF7_ALLAB</name>
<gene>
    <name evidence="3" type="ORF">SAMN04489726_4741</name>
</gene>
<organism evidence="3 4">
    <name type="scientific">Allokutzneria albata</name>
    <name type="common">Kibdelosporangium albatum</name>
    <dbReference type="NCBI Taxonomy" id="211114"/>
    <lineage>
        <taxon>Bacteria</taxon>
        <taxon>Bacillati</taxon>
        <taxon>Actinomycetota</taxon>
        <taxon>Actinomycetes</taxon>
        <taxon>Pseudonocardiales</taxon>
        <taxon>Pseudonocardiaceae</taxon>
        <taxon>Allokutzneria</taxon>
    </lineage>
</organism>
<dbReference type="InterPro" id="IPR000160">
    <property type="entry name" value="GGDEF_dom"/>
</dbReference>
<proteinExistence type="predicted"/>
<keyword evidence="4" id="KW-1185">Reference proteome</keyword>
<dbReference type="InterPro" id="IPR043128">
    <property type="entry name" value="Rev_trsase/Diguanyl_cyclase"/>
</dbReference>
<feature type="transmembrane region" description="Helical" evidence="1">
    <location>
        <begin position="317"/>
        <end position="342"/>
    </location>
</feature>
<dbReference type="SUPFAM" id="SSF55073">
    <property type="entry name" value="Nucleotide cyclase"/>
    <property type="match status" value="1"/>
</dbReference>
<dbReference type="PROSITE" id="PS50887">
    <property type="entry name" value="GGDEF"/>
    <property type="match status" value="1"/>
</dbReference>
<dbReference type="RefSeq" id="WP_156050567.1">
    <property type="nucleotide sequence ID" value="NZ_JOEF01000002.1"/>
</dbReference>
<dbReference type="EMBL" id="LT629701">
    <property type="protein sequence ID" value="SDN06804.1"/>
    <property type="molecule type" value="Genomic_DNA"/>
</dbReference>
<evidence type="ECO:0000313" key="4">
    <source>
        <dbReference type="Proteomes" id="UP000183376"/>
    </source>
</evidence>
<feature type="transmembrane region" description="Helical" evidence="1">
    <location>
        <begin position="69"/>
        <end position="88"/>
    </location>
</feature>
<evidence type="ECO:0000256" key="1">
    <source>
        <dbReference type="SAM" id="Phobius"/>
    </source>
</evidence>
<dbReference type="eggNOG" id="COG5001">
    <property type="taxonomic scope" value="Bacteria"/>
</dbReference>
<keyword evidence="1" id="KW-0472">Membrane</keyword>
<protein>
    <submittedName>
        <fullName evidence="3">Diguanylate cyclase (GGDEF) domain-containing protein</fullName>
    </submittedName>
</protein>
<dbReference type="PANTHER" id="PTHR46663:SF3">
    <property type="entry name" value="SLL0267 PROTEIN"/>
    <property type="match status" value="1"/>
</dbReference>
<dbReference type="NCBIfam" id="TIGR00254">
    <property type="entry name" value="GGDEF"/>
    <property type="match status" value="1"/>
</dbReference>